<evidence type="ECO:0000256" key="2">
    <source>
        <dbReference type="SAM" id="Phobius"/>
    </source>
</evidence>
<gene>
    <name evidence="3" type="ORF">Pan241w_14760</name>
</gene>
<name>A0A517RC27_9PLAN</name>
<feature type="transmembrane region" description="Helical" evidence="2">
    <location>
        <begin position="6"/>
        <end position="23"/>
    </location>
</feature>
<keyword evidence="2" id="KW-1133">Transmembrane helix</keyword>
<dbReference type="AlphaFoldDB" id="A0A517RC27"/>
<accession>A0A517RC27</accession>
<feature type="region of interest" description="Disordered" evidence="1">
    <location>
        <begin position="121"/>
        <end position="143"/>
    </location>
</feature>
<evidence type="ECO:0000256" key="1">
    <source>
        <dbReference type="SAM" id="MobiDB-lite"/>
    </source>
</evidence>
<feature type="compositionally biased region" description="Polar residues" evidence="1">
    <location>
        <begin position="130"/>
        <end position="143"/>
    </location>
</feature>
<keyword evidence="2" id="KW-0472">Membrane</keyword>
<evidence type="ECO:0000313" key="4">
    <source>
        <dbReference type="Proteomes" id="UP000317171"/>
    </source>
</evidence>
<organism evidence="3 4">
    <name type="scientific">Gimesia alba</name>
    <dbReference type="NCBI Taxonomy" id="2527973"/>
    <lineage>
        <taxon>Bacteria</taxon>
        <taxon>Pseudomonadati</taxon>
        <taxon>Planctomycetota</taxon>
        <taxon>Planctomycetia</taxon>
        <taxon>Planctomycetales</taxon>
        <taxon>Planctomycetaceae</taxon>
        <taxon>Gimesia</taxon>
    </lineage>
</organism>
<protein>
    <submittedName>
        <fullName evidence="3">Uncharacterized protein</fullName>
    </submittedName>
</protein>
<reference evidence="3 4" key="1">
    <citation type="submission" date="2019-02" db="EMBL/GenBank/DDBJ databases">
        <title>Deep-cultivation of Planctomycetes and their phenomic and genomic characterization uncovers novel biology.</title>
        <authorList>
            <person name="Wiegand S."/>
            <person name="Jogler M."/>
            <person name="Boedeker C."/>
            <person name="Pinto D."/>
            <person name="Vollmers J."/>
            <person name="Rivas-Marin E."/>
            <person name="Kohn T."/>
            <person name="Peeters S.H."/>
            <person name="Heuer A."/>
            <person name="Rast P."/>
            <person name="Oberbeckmann S."/>
            <person name="Bunk B."/>
            <person name="Jeske O."/>
            <person name="Meyerdierks A."/>
            <person name="Storesund J.E."/>
            <person name="Kallscheuer N."/>
            <person name="Luecker S."/>
            <person name="Lage O.M."/>
            <person name="Pohl T."/>
            <person name="Merkel B.J."/>
            <person name="Hornburger P."/>
            <person name="Mueller R.-W."/>
            <person name="Bruemmer F."/>
            <person name="Labrenz M."/>
            <person name="Spormann A.M."/>
            <person name="Op den Camp H."/>
            <person name="Overmann J."/>
            <person name="Amann R."/>
            <person name="Jetten M.S.M."/>
            <person name="Mascher T."/>
            <person name="Medema M.H."/>
            <person name="Devos D.P."/>
            <person name="Kaster A.-K."/>
            <person name="Ovreas L."/>
            <person name="Rohde M."/>
            <person name="Galperin M.Y."/>
            <person name="Jogler C."/>
        </authorList>
    </citation>
    <scope>NUCLEOTIDE SEQUENCE [LARGE SCALE GENOMIC DNA]</scope>
    <source>
        <strain evidence="3 4">Pan241w</strain>
    </source>
</reference>
<dbReference type="EMBL" id="CP036269">
    <property type="protein sequence ID" value="QDT41415.1"/>
    <property type="molecule type" value="Genomic_DNA"/>
</dbReference>
<sequence length="143" mass="16068">MWLKQGTFIVLIFAAVPVLYLNLNFARARRTTQHHADGREAVKSGLCSGQFSEFSCEEVERSRICGLWLFEGLFRIWLISSGLRYRGPCLHFPMICMILASENDSTVAEGARPVLCHQPQDRTLRGQRGPDSTNLPRAQTVSG</sequence>
<evidence type="ECO:0000313" key="3">
    <source>
        <dbReference type="EMBL" id="QDT41415.1"/>
    </source>
</evidence>
<dbReference type="Proteomes" id="UP000317171">
    <property type="component" value="Chromosome"/>
</dbReference>
<keyword evidence="2" id="KW-0812">Transmembrane</keyword>
<dbReference type="KEGG" id="gaz:Pan241w_14760"/>
<proteinExistence type="predicted"/>
<keyword evidence="4" id="KW-1185">Reference proteome</keyword>